<dbReference type="OrthoDB" id="5424209at2759"/>
<sequence length="574" mass="64536">MYQRSQPTQLPSPALSDMSTTTTTFPTLSESLSASASPYYITDWERSTYYHGISPDPPELLYRSDLRKNPFPIPQGRFPYLPIKTVHGVFGTRLNAVWDRVAPQICDLLKSGNIRYSALKTARFSIRDEGGNDKRGPIVIWIATHPSTTTPEDAHNITPAILSLLEDNRVEGAVVEWYEGTVEKLSGLPLLPVTANTNPTHYHRRFLTTALGMPITTREMETDDSQGSVAFFFHQNKDKHGNPSDKVFAVSNCHVLRRNTSIDYEFQGTGAPRQLVRLAGHRRFQRGMDEIKLSISHLGADADLLAREIEEMEEEMKSTPQSELEGSNKDLEAKQAQLAKVNKEIGTLEEFHMELNSQWSDIGRRNIGCVDWAPKISVDVDCNRFTLDIGTFELDKARFKLNYCGNTVDLGTKYSPGELTEKFYPRNNTRTTFKFPTRRLLTINGFVTHQLLLNPDGFDSNGDPCLIVMKDGNTTDLTVGRYSGMETYLSNELGVQSIELAIYNYDKESGPFSAKGDSGSLIFDGMGRMVGILHSGMRKGLSELSHVTYATPAWYVIEKLKTKYPHADFNQRTF</sequence>
<proteinExistence type="predicted"/>
<accession>A0A5N5QIX6</accession>
<name>A0A5N5QIX6_9AGAM</name>
<feature type="region of interest" description="Disordered" evidence="2">
    <location>
        <begin position="1"/>
        <end position="22"/>
    </location>
</feature>
<evidence type="ECO:0000256" key="2">
    <source>
        <dbReference type="SAM" id="MobiDB-lite"/>
    </source>
</evidence>
<organism evidence="3 4">
    <name type="scientific">Ceratobasidium theobromae</name>
    <dbReference type="NCBI Taxonomy" id="1582974"/>
    <lineage>
        <taxon>Eukaryota</taxon>
        <taxon>Fungi</taxon>
        <taxon>Dikarya</taxon>
        <taxon>Basidiomycota</taxon>
        <taxon>Agaricomycotina</taxon>
        <taxon>Agaricomycetes</taxon>
        <taxon>Cantharellales</taxon>
        <taxon>Ceratobasidiaceae</taxon>
        <taxon>Ceratobasidium</taxon>
    </lineage>
</organism>
<comment type="caution">
    <text evidence="3">The sequence shown here is derived from an EMBL/GenBank/DDBJ whole genome shotgun (WGS) entry which is preliminary data.</text>
</comment>
<keyword evidence="4" id="KW-1185">Reference proteome</keyword>
<dbReference type="Proteomes" id="UP000383932">
    <property type="component" value="Unassembled WGS sequence"/>
</dbReference>
<protein>
    <submittedName>
        <fullName evidence="3">Uncharacterized protein</fullName>
    </submittedName>
</protein>
<keyword evidence="1" id="KW-0175">Coiled coil</keyword>
<dbReference type="EMBL" id="SSOP01000115">
    <property type="protein sequence ID" value="KAB5591247.1"/>
    <property type="molecule type" value="Genomic_DNA"/>
</dbReference>
<feature type="coiled-coil region" evidence="1">
    <location>
        <begin position="295"/>
        <end position="344"/>
    </location>
</feature>
<dbReference type="AlphaFoldDB" id="A0A5N5QIX6"/>
<reference evidence="3 4" key="1">
    <citation type="journal article" date="2019" name="Fungal Biol. Biotechnol.">
        <title>Draft genome sequence of fastidious pathogen Ceratobasidium theobromae, which causes vascular-streak dieback in Theobroma cacao.</title>
        <authorList>
            <person name="Ali S.S."/>
            <person name="Asman A."/>
            <person name="Shao J."/>
            <person name="Firmansyah A.P."/>
            <person name="Susilo A.W."/>
            <person name="Rosmana A."/>
            <person name="McMahon P."/>
            <person name="Junaid M."/>
            <person name="Guest D."/>
            <person name="Kheng T.Y."/>
            <person name="Meinhardt L.W."/>
            <person name="Bailey B.A."/>
        </authorList>
    </citation>
    <scope>NUCLEOTIDE SEQUENCE [LARGE SCALE GENOMIC DNA]</scope>
    <source>
        <strain evidence="3 4">CT2</strain>
    </source>
</reference>
<evidence type="ECO:0000256" key="1">
    <source>
        <dbReference type="SAM" id="Coils"/>
    </source>
</evidence>
<evidence type="ECO:0000313" key="3">
    <source>
        <dbReference type="EMBL" id="KAB5591247.1"/>
    </source>
</evidence>
<evidence type="ECO:0000313" key="4">
    <source>
        <dbReference type="Proteomes" id="UP000383932"/>
    </source>
</evidence>
<gene>
    <name evidence="3" type="ORF">CTheo_5329</name>
</gene>
<feature type="compositionally biased region" description="Polar residues" evidence="2">
    <location>
        <begin position="1"/>
        <end position="11"/>
    </location>
</feature>